<dbReference type="Proteomes" id="UP000198519">
    <property type="component" value="Unassembled WGS sequence"/>
</dbReference>
<organism evidence="3 4">
    <name type="scientific">Marinobacter zhejiangensis</name>
    <dbReference type="NCBI Taxonomy" id="488535"/>
    <lineage>
        <taxon>Bacteria</taxon>
        <taxon>Pseudomonadati</taxon>
        <taxon>Pseudomonadota</taxon>
        <taxon>Gammaproteobacteria</taxon>
        <taxon>Pseudomonadales</taxon>
        <taxon>Marinobacteraceae</taxon>
        <taxon>Marinobacter</taxon>
    </lineage>
</organism>
<dbReference type="STRING" id="488535.SAMN04487963_3714"/>
<feature type="domain" description="Activator of Hsp90 ATPase homologue 1/2-like C-terminal" evidence="2">
    <location>
        <begin position="28"/>
        <end position="142"/>
    </location>
</feature>
<gene>
    <name evidence="3" type="ORF">SAMN04487963_3714</name>
</gene>
<keyword evidence="4" id="KW-1185">Reference proteome</keyword>
<dbReference type="InterPro" id="IPR013538">
    <property type="entry name" value="ASHA1/2-like_C"/>
</dbReference>
<evidence type="ECO:0000256" key="1">
    <source>
        <dbReference type="ARBA" id="ARBA00006817"/>
    </source>
</evidence>
<dbReference type="InterPro" id="IPR023393">
    <property type="entry name" value="START-like_dom_sf"/>
</dbReference>
<comment type="similarity">
    <text evidence="1">Belongs to the AHA1 family.</text>
</comment>
<dbReference type="EMBL" id="FOUE01000008">
    <property type="protein sequence ID" value="SFM78910.1"/>
    <property type="molecule type" value="Genomic_DNA"/>
</dbReference>
<proteinExistence type="inferred from homology"/>
<dbReference type="OrthoDB" id="9800600at2"/>
<name>A0A1I4TQL2_9GAMM</name>
<dbReference type="Pfam" id="PF08327">
    <property type="entry name" value="AHSA1"/>
    <property type="match status" value="1"/>
</dbReference>
<dbReference type="AlphaFoldDB" id="A0A1I4TQL2"/>
<dbReference type="Gene3D" id="3.30.530.20">
    <property type="match status" value="1"/>
</dbReference>
<protein>
    <submittedName>
        <fullName evidence="3">Uncharacterized conserved protein YndB, AHSA1/START domain</fullName>
    </submittedName>
</protein>
<evidence type="ECO:0000259" key="2">
    <source>
        <dbReference type="Pfam" id="PF08327"/>
    </source>
</evidence>
<evidence type="ECO:0000313" key="4">
    <source>
        <dbReference type="Proteomes" id="UP000198519"/>
    </source>
</evidence>
<dbReference type="RefSeq" id="WP_092026900.1">
    <property type="nucleotide sequence ID" value="NZ_FOUE01000008.1"/>
</dbReference>
<evidence type="ECO:0000313" key="3">
    <source>
        <dbReference type="EMBL" id="SFM78910.1"/>
    </source>
</evidence>
<sequence length="166" mass="18283">MTSAANSWGALEVQDHRVQVRLERLLAHPQARVWDMLTDSQLLPLWLAPGSIEARPGGRVTIDFGNSGCPIDSPLTSYDPPHRLCYSWSQVGEPLRPVTWLLQEEGEGTRLTLCLDLPDDGLVATACAGWDAHLEMLMAALEGIAIHFPASRFRQARQAFSELVPG</sequence>
<reference evidence="4" key="1">
    <citation type="submission" date="2016-10" db="EMBL/GenBank/DDBJ databases">
        <authorList>
            <person name="Varghese N."/>
            <person name="Submissions S."/>
        </authorList>
    </citation>
    <scope>NUCLEOTIDE SEQUENCE [LARGE SCALE GENOMIC DNA]</scope>
    <source>
        <strain evidence="4">CGMCC 1.7061</strain>
    </source>
</reference>
<dbReference type="CDD" id="cd08899">
    <property type="entry name" value="SRPBCC_CalC_Aha1-like_6"/>
    <property type="match status" value="1"/>
</dbReference>
<dbReference type="SUPFAM" id="SSF55961">
    <property type="entry name" value="Bet v1-like"/>
    <property type="match status" value="1"/>
</dbReference>
<accession>A0A1I4TQL2</accession>